<dbReference type="PATRIC" id="fig|411473.3.peg.400"/>
<reference evidence="6 7" key="1">
    <citation type="submission" date="2013-07" db="EMBL/GenBank/DDBJ databases">
        <authorList>
            <person name="Weinstock G."/>
            <person name="Sodergren E."/>
            <person name="Wylie T."/>
            <person name="Fulton L."/>
            <person name="Fulton R."/>
            <person name="Fronick C."/>
            <person name="O'Laughlin M."/>
            <person name="Godfrey J."/>
            <person name="Miner T."/>
            <person name="Herter B."/>
            <person name="Appelbaum E."/>
            <person name="Cordes M."/>
            <person name="Lek S."/>
            <person name="Wollam A."/>
            <person name="Pepin K.H."/>
            <person name="Palsikar V.B."/>
            <person name="Mitreva M."/>
            <person name="Wilson R.K."/>
        </authorList>
    </citation>
    <scope>NUCLEOTIDE SEQUENCE [LARGE SCALE GENOMIC DNA]</scope>
    <source>
        <strain evidence="6 7">ATCC 27760</strain>
    </source>
</reference>
<comment type="function">
    <text evidence="2">May play the central regulatory role in sporulation. It may be an element of the effector pathway responsible for the activation of sporulation genes in response to nutritional stress. Spo0A may act in concert with spo0H (a sigma factor) to control the expression of some genes that are critical to the sporulation process.</text>
</comment>
<dbReference type="Pfam" id="PF04397">
    <property type="entry name" value="LytTR"/>
    <property type="match status" value="1"/>
</dbReference>
<dbReference type="SUPFAM" id="SSF52172">
    <property type="entry name" value="CheY-like"/>
    <property type="match status" value="1"/>
</dbReference>
<dbReference type="CDD" id="cd00156">
    <property type="entry name" value="REC"/>
    <property type="match status" value="1"/>
</dbReference>
<dbReference type="HOGENOM" id="CLU_000445_14_2_9"/>
<dbReference type="GO" id="GO:0003677">
    <property type="term" value="F:DNA binding"/>
    <property type="evidence" value="ECO:0007669"/>
    <property type="project" value="UniProtKB-KW"/>
</dbReference>
<dbReference type="PROSITE" id="PS50110">
    <property type="entry name" value="RESPONSE_REGULATORY"/>
    <property type="match status" value="1"/>
</dbReference>
<feature type="domain" description="HTH LytTR-type" evidence="5">
    <location>
        <begin position="186"/>
        <end position="285"/>
    </location>
</feature>
<name>U2M5V0_9FIRM</name>
<feature type="modified residue" description="4-aspartylphosphate" evidence="3">
    <location>
        <position position="112"/>
    </location>
</feature>
<dbReference type="RefSeq" id="WP_021683309.1">
    <property type="nucleotide sequence ID" value="NZ_KI260476.1"/>
</dbReference>
<dbReference type="InterPro" id="IPR001789">
    <property type="entry name" value="Sig_transdc_resp-reg_receiver"/>
</dbReference>
<evidence type="ECO:0000256" key="1">
    <source>
        <dbReference type="ARBA" id="ARBA00018672"/>
    </source>
</evidence>
<dbReference type="PROSITE" id="PS50930">
    <property type="entry name" value="HTH_LYTTR"/>
    <property type="match status" value="1"/>
</dbReference>
<gene>
    <name evidence="6" type="ORF">RUMCAL_00521</name>
</gene>
<evidence type="ECO:0000256" key="3">
    <source>
        <dbReference type="PROSITE-ProRule" id="PRU00169"/>
    </source>
</evidence>
<accession>U2M5V0</accession>
<dbReference type="PANTHER" id="PTHR37299">
    <property type="entry name" value="TRANSCRIPTIONAL REGULATOR-RELATED"/>
    <property type="match status" value="1"/>
</dbReference>
<dbReference type="SMART" id="SM00448">
    <property type="entry name" value="REC"/>
    <property type="match status" value="1"/>
</dbReference>
<dbReference type="InterPro" id="IPR046947">
    <property type="entry name" value="LytR-like"/>
</dbReference>
<keyword evidence="7" id="KW-1185">Reference proteome</keyword>
<dbReference type="InterPro" id="IPR011006">
    <property type="entry name" value="CheY-like_superfamily"/>
</dbReference>
<evidence type="ECO:0000313" key="7">
    <source>
        <dbReference type="Proteomes" id="UP000016662"/>
    </source>
</evidence>
<dbReference type="GeneID" id="93692131"/>
<dbReference type="SMART" id="SM00850">
    <property type="entry name" value="LytTR"/>
    <property type="match status" value="1"/>
</dbReference>
<evidence type="ECO:0000259" key="5">
    <source>
        <dbReference type="PROSITE" id="PS50930"/>
    </source>
</evidence>
<dbReference type="EMBL" id="AWVF01000049">
    <property type="protein sequence ID" value="ERJ97109.1"/>
    <property type="molecule type" value="Genomic_DNA"/>
</dbReference>
<dbReference type="AlphaFoldDB" id="U2M5V0"/>
<evidence type="ECO:0000256" key="2">
    <source>
        <dbReference type="ARBA" id="ARBA00024867"/>
    </source>
</evidence>
<dbReference type="Proteomes" id="UP000016662">
    <property type="component" value="Unassembled WGS sequence"/>
</dbReference>
<dbReference type="OrthoDB" id="1839448at2"/>
<dbReference type="eggNOG" id="COG3279">
    <property type="taxonomic scope" value="Bacteria"/>
</dbReference>
<dbReference type="GO" id="GO:0000156">
    <property type="term" value="F:phosphorelay response regulator activity"/>
    <property type="evidence" value="ECO:0007669"/>
    <property type="project" value="InterPro"/>
</dbReference>
<dbReference type="STRING" id="411473.RUMCAL_00521"/>
<comment type="caution">
    <text evidence="6">The sequence shown here is derived from an EMBL/GenBank/DDBJ whole genome shotgun (WGS) entry which is preliminary data.</text>
</comment>
<keyword evidence="3" id="KW-0597">Phosphoprotein</keyword>
<dbReference type="Pfam" id="PF00072">
    <property type="entry name" value="Response_reg"/>
    <property type="match status" value="1"/>
</dbReference>
<dbReference type="PANTHER" id="PTHR37299:SF1">
    <property type="entry name" value="STAGE 0 SPORULATION PROTEIN A HOMOLOG"/>
    <property type="match status" value="1"/>
</dbReference>
<evidence type="ECO:0000259" key="4">
    <source>
        <dbReference type="PROSITE" id="PS50110"/>
    </source>
</evidence>
<dbReference type="InterPro" id="IPR007492">
    <property type="entry name" value="LytTR_DNA-bd_dom"/>
</dbReference>
<proteinExistence type="predicted"/>
<dbReference type="Gene3D" id="3.40.50.2300">
    <property type="match status" value="1"/>
</dbReference>
<dbReference type="Gene3D" id="2.40.50.1020">
    <property type="entry name" value="LytTr DNA-binding domain"/>
    <property type="match status" value="1"/>
</dbReference>
<organism evidence="6 7">
    <name type="scientific">Ruminococcus callidus ATCC 27760</name>
    <dbReference type="NCBI Taxonomy" id="411473"/>
    <lineage>
        <taxon>Bacteria</taxon>
        <taxon>Bacillati</taxon>
        <taxon>Bacillota</taxon>
        <taxon>Clostridia</taxon>
        <taxon>Eubacteriales</taxon>
        <taxon>Oscillospiraceae</taxon>
        <taxon>Ruminococcus</taxon>
    </lineage>
</organism>
<sequence length="293" mass="34267">MALGGIRKRVTLERVWLFLRMSVCGSVFEAERCLAFWKKLWYDKNEEECVEGSVDGVIRIAVVDDEKDQIFQLKKIIQSFFHEKGKSIMVSCFTQGEELLTQSTDFDMIFLDIQMEGIDGIETARLIRQKNKKVALIYVSNYSEQMAASFAVHPFSFLEKPIQNSKIREVLAEYLQYYGTEEKNYISFPMHHGNVVIEPQKILYFEYEGNRKVKLVSTETVYHIIGSMSELENQLQQYHFIMPHKSFLVNVACINSFYNDIILSNGMKIPIAKNRRKQVHEKISDYLHHHLQK</sequence>
<evidence type="ECO:0000313" key="6">
    <source>
        <dbReference type="EMBL" id="ERJ97109.1"/>
    </source>
</evidence>
<feature type="domain" description="Response regulatory" evidence="4">
    <location>
        <begin position="59"/>
        <end position="175"/>
    </location>
</feature>
<protein>
    <recommendedName>
        <fullName evidence="1">Stage 0 sporulation protein A homolog</fullName>
    </recommendedName>
</protein>
<keyword evidence="6" id="KW-0238">DNA-binding</keyword>